<dbReference type="RefSeq" id="WP_141848384.1">
    <property type="nucleotide sequence ID" value="NZ_BAAAPR010000005.1"/>
</dbReference>
<organism evidence="1 2">
    <name type="scientific">Lapillicoccus jejuensis</name>
    <dbReference type="NCBI Taxonomy" id="402171"/>
    <lineage>
        <taxon>Bacteria</taxon>
        <taxon>Bacillati</taxon>
        <taxon>Actinomycetota</taxon>
        <taxon>Actinomycetes</taxon>
        <taxon>Micrococcales</taxon>
        <taxon>Intrasporangiaceae</taxon>
        <taxon>Lapillicoccus</taxon>
    </lineage>
</organism>
<dbReference type="OrthoDB" id="4729272at2"/>
<dbReference type="AlphaFoldDB" id="A0A542E0T4"/>
<protein>
    <submittedName>
        <fullName evidence="1">Uncharacterized protein</fullName>
    </submittedName>
</protein>
<comment type="caution">
    <text evidence="1">The sequence shown here is derived from an EMBL/GenBank/DDBJ whole genome shotgun (WGS) entry which is preliminary data.</text>
</comment>
<accession>A0A542E0T4</accession>
<sequence length="149" mass="15531">MAQWSTQEDLTAAYETIAASIDGWRPPAVHAVGLTSATSTEDYEFGHVNGPGEGPLPGVIMAKTVGHVSGSGTYPIGPAELRHALAALAPAEGVTSKPHPNLAAWRRMVLELETNPARGLVAVFVGDLDDPPVSEAEVSLRTQLASSSH</sequence>
<keyword evidence="2" id="KW-1185">Reference proteome</keyword>
<dbReference type="Proteomes" id="UP000317893">
    <property type="component" value="Unassembled WGS sequence"/>
</dbReference>
<gene>
    <name evidence="1" type="ORF">FB458_2037</name>
</gene>
<evidence type="ECO:0000313" key="1">
    <source>
        <dbReference type="EMBL" id="TQJ08936.1"/>
    </source>
</evidence>
<dbReference type="EMBL" id="VFMN01000001">
    <property type="protein sequence ID" value="TQJ08936.1"/>
    <property type="molecule type" value="Genomic_DNA"/>
</dbReference>
<proteinExistence type="predicted"/>
<name>A0A542E0T4_9MICO</name>
<reference evidence="1 2" key="1">
    <citation type="submission" date="2019-06" db="EMBL/GenBank/DDBJ databases">
        <title>Sequencing the genomes of 1000 actinobacteria strains.</title>
        <authorList>
            <person name="Klenk H.-P."/>
        </authorList>
    </citation>
    <scope>NUCLEOTIDE SEQUENCE [LARGE SCALE GENOMIC DNA]</scope>
    <source>
        <strain evidence="1 2">DSM 18607</strain>
    </source>
</reference>
<evidence type="ECO:0000313" key="2">
    <source>
        <dbReference type="Proteomes" id="UP000317893"/>
    </source>
</evidence>